<dbReference type="EMBL" id="OZ035838">
    <property type="protein sequence ID" value="CAL1583755.1"/>
    <property type="molecule type" value="Genomic_DNA"/>
</dbReference>
<reference evidence="2 3" key="1">
    <citation type="submission" date="2024-04" db="EMBL/GenBank/DDBJ databases">
        <authorList>
            <person name="Waldvogel A.-M."/>
            <person name="Schoenle A."/>
        </authorList>
    </citation>
    <scope>NUCLEOTIDE SEQUENCE [LARGE SCALE GENOMIC DNA]</scope>
</reference>
<evidence type="ECO:0000313" key="2">
    <source>
        <dbReference type="EMBL" id="CAL1583755.1"/>
    </source>
</evidence>
<gene>
    <name evidence="2" type="ORF">KC01_LOCUS14193</name>
</gene>
<protein>
    <submittedName>
        <fullName evidence="2">Uncharacterized protein</fullName>
    </submittedName>
</protein>
<dbReference type="AlphaFoldDB" id="A0AAV2K751"/>
<evidence type="ECO:0000256" key="1">
    <source>
        <dbReference type="SAM" id="MobiDB-lite"/>
    </source>
</evidence>
<proteinExistence type="predicted"/>
<keyword evidence="3" id="KW-1185">Reference proteome</keyword>
<feature type="region of interest" description="Disordered" evidence="1">
    <location>
        <begin position="17"/>
        <end position="90"/>
    </location>
</feature>
<accession>A0AAV2K751</accession>
<organism evidence="2 3">
    <name type="scientific">Knipowitschia caucasica</name>
    <name type="common">Caucasian dwarf goby</name>
    <name type="synonym">Pomatoschistus caucasicus</name>
    <dbReference type="NCBI Taxonomy" id="637954"/>
    <lineage>
        <taxon>Eukaryota</taxon>
        <taxon>Metazoa</taxon>
        <taxon>Chordata</taxon>
        <taxon>Craniata</taxon>
        <taxon>Vertebrata</taxon>
        <taxon>Euteleostomi</taxon>
        <taxon>Actinopterygii</taxon>
        <taxon>Neopterygii</taxon>
        <taxon>Teleostei</taxon>
        <taxon>Neoteleostei</taxon>
        <taxon>Acanthomorphata</taxon>
        <taxon>Gobiaria</taxon>
        <taxon>Gobiiformes</taxon>
        <taxon>Gobioidei</taxon>
        <taxon>Gobiidae</taxon>
        <taxon>Gobiinae</taxon>
        <taxon>Knipowitschia</taxon>
    </lineage>
</organism>
<sequence>MSQGLHLLGHKEKILEYKYKPDADKSENENIEVPAEEVQRETDPEDNDEPAAPLQPADANEGEEDEPEVRRSTRARRPPQMFTYNSLGQPTFQFQPPPAVHAVEAFLPPAVPFWGMDPNSVIYCYCTNII</sequence>
<name>A0AAV2K751_KNICA</name>
<dbReference type="Proteomes" id="UP001497482">
    <property type="component" value="Chromosome 16"/>
</dbReference>
<feature type="compositionally biased region" description="Basic and acidic residues" evidence="1">
    <location>
        <begin position="17"/>
        <end position="28"/>
    </location>
</feature>
<evidence type="ECO:0000313" key="3">
    <source>
        <dbReference type="Proteomes" id="UP001497482"/>
    </source>
</evidence>